<dbReference type="GeneID" id="98653581"/>
<dbReference type="GO" id="GO:0000036">
    <property type="term" value="F:acyl carrier activity"/>
    <property type="evidence" value="ECO:0007669"/>
    <property type="project" value="InterPro"/>
</dbReference>
<dbReference type="AlphaFoldDB" id="A0A1Y3U2U6"/>
<dbReference type="PANTHER" id="PTHR46153:SF11">
    <property type="entry name" value="ACYL CARRIER PROTEIN 4, CHLOROPLASTIC"/>
    <property type="match status" value="1"/>
</dbReference>
<dbReference type="SUPFAM" id="SSF47336">
    <property type="entry name" value="ACP-like"/>
    <property type="match status" value="1"/>
</dbReference>
<gene>
    <name evidence="1" type="ORF">B5G21_09750</name>
</gene>
<dbReference type="Gene3D" id="1.10.1200.10">
    <property type="entry name" value="ACP-like"/>
    <property type="match status" value="1"/>
</dbReference>
<sequence length="78" mass="8501">MAESTTFERICDIIRDNGGTADMELTPETKLADAGLDSLATVEAVIACEDEFDIEIETDSNPETVGEFVELVESLMEN</sequence>
<dbReference type="eggNOG" id="ENOG5031U4I">
    <property type="taxonomic scope" value="Bacteria"/>
</dbReference>
<dbReference type="InterPro" id="IPR009081">
    <property type="entry name" value="PP-bd_ACP"/>
</dbReference>
<comment type="caution">
    <text evidence="1">The sequence shown here is derived from an EMBL/GenBank/DDBJ whole genome shotgun (WGS) entry which is preliminary data.</text>
</comment>
<evidence type="ECO:0000313" key="1">
    <source>
        <dbReference type="EMBL" id="OUN41407.1"/>
    </source>
</evidence>
<dbReference type="PROSITE" id="PS50075">
    <property type="entry name" value="CARRIER"/>
    <property type="match status" value="1"/>
</dbReference>
<accession>A0A1Y3U2U6</accession>
<dbReference type="EMBL" id="NFHO01000014">
    <property type="protein sequence ID" value="OUN41407.1"/>
    <property type="molecule type" value="Genomic_DNA"/>
</dbReference>
<keyword evidence="2" id="KW-1185">Reference proteome</keyword>
<reference evidence="2" key="1">
    <citation type="submission" date="2017-04" db="EMBL/GenBank/DDBJ databases">
        <title>Function of individual gut microbiota members based on whole genome sequencing of pure cultures obtained from chicken caecum.</title>
        <authorList>
            <person name="Medvecky M."/>
            <person name="Cejkova D."/>
            <person name="Polansky O."/>
            <person name="Karasova D."/>
            <person name="Kubasova T."/>
            <person name="Cizek A."/>
            <person name="Rychlik I."/>
        </authorList>
    </citation>
    <scope>NUCLEOTIDE SEQUENCE [LARGE SCALE GENOMIC DNA]</scope>
    <source>
        <strain evidence="2">An70</strain>
    </source>
</reference>
<dbReference type="InterPro" id="IPR036736">
    <property type="entry name" value="ACP-like_sf"/>
</dbReference>
<name>A0A1Y3U2U6_9ACTN</name>
<dbReference type="STRING" id="1118060.GCA_000311845_01360"/>
<dbReference type="PANTHER" id="PTHR46153">
    <property type="entry name" value="ACYL CARRIER PROTEIN"/>
    <property type="match status" value="1"/>
</dbReference>
<dbReference type="InterPro" id="IPR044813">
    <property type="entry name" value="ACP_chloroplastic"/>
</dbReference>
<proteinExistence type="predicted"/>
<dbReference type="RefSeq" id="WP_019128652.1">
    <property type="nucleotide sequence ID" value="NZ_CALUIC010000001.1"/>
</dbReference>
<evidence type="ECO:0000313" key="2">
    <source>
        <dbReference type="Proteomes" id="UP000196560"/>
    </source>
</evidence>
<dbReference type="Proteomes" id="UP000196560">
    <property type="component" value="Unassembled WGS sequence"/>
</dbReference>
<dbReference type="Pfam" id="PF00550">
    <property type="entry name" value="PP-binding"/>
    <property type="match status" value="1"/>
</dbReference>
<protein>
    <submittedName>
        <fullName evidence="1">Uncharacterized protein</fullName>
    </submittedName>
</protein>
<organism evidence="1 2">
    <name type="scientific">Enorma massiliensis</name>
    <dbReference type="NCBI Taxonomy" id="1472761"/>
    <lineage>
        <taxon>Bacteria</taxon>
        <taxon>Bacillati</taxon>
        <taxon>Actinomycetota</taxon>
        <taxon>Coriobacteriia</taxon>
        <taxon>Coriobacteriales</taxon>
        <taxon>Coriobacteriaceae</taxon>
        <taxon>Enorma</taxon>
    </lineage>
</organism>